<reference evidence="1" key="1">
    <citation type="submission" date="2021-06" db="EMBL/GenBank/DDBJ databases">
        <authorList>
            <person name="Kallberg Y."/>
            <person name="Tangrot J."/>
            <person name="Rosling A."/>
        </authorList>
    </citation>
    <scope>NUCLEOTIDE SEQUENCE</scope>
    <source>
        <strain evidence="1">IL203A</strain>
    </source>
</reference>
<keyword evidence="2" id="KW-1185">Reference proteome</keyword>
<dbReference type="EMBL" id="CAJVPU010001556">
    <property type="protein sequence ID" value="CAG8483640.1"/>
    <property type="molecule type" value="Genomic_DNA"/>
</dbReference>
<evidence type="ECO:0000313" key="1">
    <source>
        <dbReference type="EMBL" id="CAG8483640.1"/>
    </source>
</evidence>
<dbReference type="Proteomes" id="UP000789702">
    <property type="component" value="Unassembled WGS sequence"/>
</dbReference>
<proteinExistence type="predicted"/>
<sequence length="40" mass="4568">MENFNRKLDKNNGDLPAVIYEGDEFPAKPAPPSERRSHNI</sequence>
<comment type="caution">
    <text evidence="1">The sequence shown here is derived from an EMBL/GenBank/DDBJ whole genome shotgun (WGS) entry which is preliminary data.</text>
</comment>
<organism evidence="1 2">
    <name type="scientific">Dentiscutata heterogama</name>
    <dbReference type="NCBI Taxonomy" id="1316150"/>
    <lineage>
        <taxon>Eukaryota</taxon>
        <taxon>Fungi</taxon>
        <taxon>Fungi incertae sedis</taxon>
        <taxon>Mucoromycota</taxon>
        <taxon>Glomeromycotina</taxon>
        <taxon>Glomeromycetes</taxon>
        <taxon>Diversisporales</taxon>
        <taxon>Gigasporaceae</taxon>
        <taxon>Dentiscutata</taxon>
    </lineage>
</organism>
<accession>A0ACA9KNT0</accession>
<evidence type="ECO:0000313" key="2">
    <source>
        <dbReference type="Proteomes" id="UP000789702"/>
    </source>
</evidence>
<gene>
    <name evidence="1" type="ORF">DHETER_LOCUS2237</name>
</gene>
<name>A0ACA9KNT0_9GLOM</name>
<protein>
    <submittedName>
        <fullName evidence="1">3778_t:CDS:1</fullName>
    </submittedName>
</protein>
<feature type="non-terminal residue" evidence="1">
    <location>
        <position position="40"/>
    </location>
</feature>